<evidence type="ECO:0000313" key="4">
    <source>
        <dbReference type="Proteomes" id="UP001320245"/>
    </source>
</evidence>
<name>A0AAN9UCU0_9PEZI</name>
<sequence>MSFNPQTDFKHLLKSGNYADAEITCKDKTWKVHKVVLGSRSEYFDRALKAAENGKVNMDEHDPAKVELLLQYLYTGGKKTQDFVTFKQLLIIPLDVPYSDKYSNDPHRIPIVELTEFCLLAHTFQLPNLESAMEQELRERVAQCIEFLYWVKIKPGINFEPRPIANKPEDVTTILKGFQSAVRKVHEQPMLRRLHKIMAIFAYLLRDFLPADVLQPLMAEIPAFQQDLSTILLTKHFPDLSKSLLTRSAWGDYIRGHYVNGKNQCCKALLSKCLHPTDPDEEVVEVEVVLDPSTGGTTVWCLDCSTEVVTDMVDQMLNCWLGELDMDGPSDDELYEDDDELDDYDELDEDDDVKLETTEEEMMDLKV</sequence>
<feature type="domain" description="BTB" evidence="2">
    <location>
        <begin position="19"/>
        <end position="82"/>
    </location>
</feature>
<dbReference type="SUPFAM" id="SSF54695">
    <property type="entry name" value="POZ domain"/>
    <property type="match status" value="1"/>
</dbReference>
<organism evidence="3 4">
    <name type="scientific">Cytospora paraplurivora</name>
    <dbReference type="NCBI Taxonomy" id="2898453"/>
    <lineage>
        <taxon>Eukaryota</taxon>
        <taxon>Fungi</taxon>
        <taxon>Dikarya</taxon>
        <taxon>Ascomycota</taxon>
        <taxon>Pezizomycotina</taxon>
        <taxon>Sordariomycetes</taxon>
        <taxon>Sordariomycetidae</taxon>
        <taxon>Diaporthales</taxon>
        <taxon>Cytosporaceae</taxon>
        <taxon>Cytospora</taxon>
    </lineage>
</organism>
<dbReference type="InterPro" id="IPR011333">
    <property type="entry name" value="SKP1/BTB/POZ_sf"/>
</dbReference>
<proteinExistence type="predicted"/>
<comment type="caution">
    <text evidence="3">The sequence shown here is derived from an EMBL/GenBank/DDBJ whole genome shotgun (WGS) entry which is preliminary data.</text>
</comment>
<dbReference type="PROSITE" id="PS50097">
    <property type="entry name" value="BTB"/>
    <property type="match status" value="1"/>
</dbReference>
<dbReference type="SMART" id="SM00225">
    <property type="entry name" value="BTB"/>
    <property type="match status" value="1"/>
</dbReference>
<protein>
    <recommendedName>
        <fullName evidence="2">BTB domain-containing protein</fullName>
    </recommendedName>
</protein>
<dbReference type="EMBL" id="JAJSPL020000007">
    <property type="protein sequence ID" value="KAK7745815.1"/>
    <property type="molecule type" value="Genomic_DNA"/>
</dbReference>
<dbReference type="Gene3D" id="3.30.710.10">
    <property type="entry name" value="Potassium Channel Kv1.1, Chain A"/>
    <property type="match status" value="1"/>
</dbReference>
<dbReference type="InterPro" id="IPR000210">
    <property type="entry name" value="BTB/POZ_dom"/>
</dbReference>
<evidence type="ECO:0000259" key="2">
    <source>
        <dbReference type="PROSITE" id="PS50097"/>
    </source>
</evidence>
<reference evidence="3 4" key="1">
    <citation type="journal article" date="2023" name="PLoS ONE">
        <title>Cytospora paraplurivora sp. nov. isolated from orchards with fruit tree decline syndrome in Ontario, Canada.</title>
        <authorList>
            <person name="Ilyukhin E."/>
            <person name="Nguyen H.D.T."/>
            <person name="Castle A.J."/>
            <person name="Ellouze W."/>
        </authorList>
    </citation>
    <scope>NUCLEOTIDE SEQUENCE [LARGE SCALE GENOMIC DNA]</scope>
    <source>
        <strain evidence="3 4">FDS-564</strain>
    </source>
</reference>
<dbReference type="CDD" id="cd18186">
    <property type="entry name" value="BTB_POZ_ZBTB_KLHL-like"/>
    <property type="match status" value="1"/>
</dbReference>
<dbReference type="AlphaFoldDB" id="A0AAN9UCU0"/>
<dbReference type="PANTHER" id="PTHR24413">
    <property type="entry name" value="SPECKLE-TYPE POZ PROTEIN"/>
    <property type="match status" value="1"/>
</dbReference>
<feature type="region of interest" description="Disordered" evidence="1">
    <location>
        <begin position="328"/>
        <end position="367"/>
    </location>
</feature>
<dbReference type="Pfam" id="PF00651">
    <property type="entry name" value="BTB"/>
    <property type="match status" value="1"/>
</dbReference>
<evidence type="ECO:0000256" key="1">
    <source>
        <dbReference type="SAM" id="MobiDB-lite"/>
    </source>
</evidence>
<gene>
    <name evidence="3" type="ORF">SLS53_002532</name>
</gene>
<dbReference type="Proteomes" id="UP001320245">
    <property type="component" value="Unassembled WGS sequence"/>
</dbReference>
<keyword evidence="4" id="KW-1185">Reference proteome</keyword>
<evidence type="ECO:0000313" key="3">
    <source>
        <dbReference type="EMBL" id="KAK7745815.1"/>
    </source>
</evidence>
<accession>A0AAN9UCU0</accession>